<feature type="domain" description="Trimeric autotransporter adhesin YadA-like stalk" evidence="3">
    <location>
        <begin position="3650"/>
        <end position="3688"/>
    </location>
</feature>
<feature type="domain" description="Trimeric autotransporter adhesin YadA-like stalk" evidence="3">
    <location>
        <begin position="1148"/>
        <end position="1187"/>
    </location>
</feature>
<feature type="domain" description="Trimeric autotransporter adhesin YadA-like head" evidence="2">
    <location>
        <begin position="1214"/>
        <end position="1240"/>
    </location>
</feature>
<feature type="domain" description="Trimeric autotransporter adhesin YadA-like head" evidence="2">
    <location>
        <begin position="369"/>
        <end position="392"/>
    </location>
</feature>
<feature type="domain" description="Trimeric autotransporter adhesin YadA-like head" evidence="2">
    <location>
        <begin position="986"/>
        <end position="1009"/>
    </location>
</feature>
<evidence type="ECO:0000313" key="5">
    <source>
        <dbReference type="EMBL" id="NOL50532.1"/>
    </source>
</evidence>
<dbReference type="Pfam" id="PF05662">
    <property type="entry name" value="YadA_stalk"/>
    <property type="match status" value="10"/>
</dbReference>
<dbReference type="PANTHER" id="PTHR24637">
    <property type="entry name" value="COLLAGEN"/>
    <property type="match status" value="1"/>
</dbReference>
<gene>
    <name evidence="5" type="ORF">HKX40_10375</name>
</gene>
<keyword evidence="6" id="KW-1185">Reference proteome</keyword>
<proteinExistence type="predicted"/>
<evidence type="ECO:0000256" key="1">
    <source>
        <dbReference type="SAM" id="MobiDB-lite"/>
    </source>
</evidence>
<feature type="region of interest" description="Disordered" evidence="1">
    <location>
        <begin position="3800"/>
        <end position="3822"/>
    </location>
</feature>
<dbReference type="InterPro" id="IPR008635">
    <property type="entry name" value="Coiled_stalk_dom"/>
</dbReference>
<feature type="domain" description="Trimeric autotransporter adhesin YadA-like stalk" evidence="3">
    <location>
        <begin position="4733"/>
        <end position="4772"/>
    </location>
</feature>
<evidence type="ECO:0000259" key="4">
    <source>
        <dbReference type="Pfam" id="PF13018"/>
    </source>
</evidence>
<feature type="region of interest" description="Disordered" evidence="1">
    <location>
        <begin position="3881"/>
        <end position="3913"/>
    </location>
</feature>
<dbReference type="InterPro" id="IPR024973">
    <property type="entry name" value="ESPR"/>
</dbReference>
<feature type="domain" description="Trimeric autotransporter adhesin YadA-like head" evidence="2">
    <location>
        <begin position="603"/>
        <end position="623"/>
    </location>
</feature>
<feature type="domain" description="Trimeric autotransporter adhesin YadA-like stalk" evidence="3">
    <location>
        <begin position="2702"/>
        <end position="2727"/>
    </location>
</feature>
<feature type="domain" description="Trimeric autotransporter adhesin YadA-like stalk" evidence="3">
    <location>
        <begin position="4891"/>
        <end position="4932"/>
    </location>
</feature>
<feature type="domain" description="ESPR" evidence="4">
    <location>
        <begin position="1"/>
        <end position="47"/>
    </location>
</feature>
<name>A0A7Y4P4X7_9BURK</name>
<dbReference type="EMBL" id="JABGBO010000014">
    <property type="protein sequence ID" value="NOL50532.1"/>
    <property type="molecule type" value="Genomic_DNA"/>
</dbReference>
<dbReference type="InterPro" id="IPR008640">
    <property type="entry name" value="Adhesin_Head_dom"/>
</dbReference>
<dbReference type="Pfam" id="PF13018">
    <property type="entry name" value="ESPR"/>
    <property type="match status" value="1"/>
</dbReference>
<feature type="domain" description="Trimeric autotransporter adhesin YadA-like head" evidence="2">
    <location>
        <begin position="324"/>
        <end position="349"/>
    </location>
</feature>
<feature type="compositionally biased region" description="Basic and acidic residues" evidence="1">
    <location>
        <begin position="2523"/>
        <end position="2533"/>
    </location>
</feature>
<feature type="domain" description="Trimeric autotransporter adhesin YadA-like head" evidence="2">
    <location>
        <begin position="563"/>
        <end position="583"/>
    </location>
</feature>
<dbReference type="RefSeq" id="WP_171589517.1">
    <property type="nucleotide sequence ID" value="NZ_JABGBO010000014.1"/>
</dbReference>
<reference evidence="5 6" key="1">
    <citation type="submission" date="2020-05" db="EMBL/GenBank/DDBJ databases">
        <authorList>
            <person name="Niu N."/>
        </authorList>
    </citation>
    <scope>NUCLEOTIDE SEQUENCE [LARGE SCALE GENOMIC DNA]</scope>
    <source>
        <strain evidence="5 6">LMG10982</strain>
    </source>
</reference>
<protein>
    <submittedName>
        <fullName evidence="5">Uncharacterized protein</fullName>
    </submittedName>
</protein>
<feature type="domain" description="Trimeric autotransporter adhesin YadA-like stalk" evidence="3">
    <location>
        <begin position="3382"/>
        <end position="3411"/>
    </location>
</feature>
<feature type="domain" description="Trimeric autotransporter adhesin YadA-like head" evidence="2">
    <location>
        <begin position="130"/>
        <end position="153"/>
    </location>
</feature>
<evidence type="ECO:0000313" key="6">
    <source>
        <dbReference type="Proteomes" id="UP000541421"/>
    </source>
</evidence>
<feature type="domain" description="Trimeric autotransporter adhesin YadA-like stalk" evidence="3">
    <location>
        <begin position="3031"/>
        <end position="3069"/>
    </location>
</feature>
<feature type="domain" description="Trimeric autotransporter adhesin YadA-like head" evidence="2">
    <location>
        <begin position="650"/>
        <end position="674"/>
    </location>
</feature>
<accession>A0A7Y4P4X7</accession>
<sequence>MNKIYRVIFNKARGIFMAVSELTNSHSKEKSSVEGVSATGTVRRATLAPLFAATMMAVVGMPSVAWADDYPVTKNYKIVAAAGYLDCTGKYTVNLAGDGTGNGGNTGDDIKCISAQNAVAVGYDAWVNSQYGIAIGVAAQAKQEGGVALGYNALIDGANAVAIGKDAQAYAYQYTDNGTKYRTPTSAVVIGNSATTNQQQSIVLGAASKVITTHQDEASSVVVGYGSKAIGSQAMVFGSTSGAVKQSLAIGGDVYAAGNSSIAIGNDDVATNNDGTASDYRDVLPDETITKFYQKLWGGNAFLSQQDFSNKYRNGNAIYSPTYAAGLGSIAIGSRALAGGDVSTALGALSFALADRSTAVGIRAFVADTAKGATAVGENSYVFAPNSVAIGNKVEATQTGAFAYGYDSKAVGTGSLALGYGTGAAAQIDPAFYTAMNTTLKSLHNTPLVSDTTGDIDETADGAYKATVKTALAQLEAKLASNTLYSQDTSKAYLTTSNGTVYATTQNKDTNSASGKAENAIAMGRYAFALKNNSMAFGYLSIADGSSSIAFGAQSHATDESSNAVALGVNAYVNGRNSSALGYATAVLAQGATAVGMGSRVEATAKNAIAIGVGSRAEGENSIIFGNLAKTSASASNSAAIGRLASVTSANSMAVGNAAQASGIENSVALGVNSRTDYKVEYLNEPGWVATGAIAIPTSAATGVISVGAINQERRITNVASGYRDSDAVNVAQLKTLDERISNITGSENSSGLFQYLSVESKKGKAGEVANAVNKTKDYNEYVTLRKQYLGFLAREKYNGEQIDNDALGKIKARIDALNTQYGTFDGKTFETVSAKLDAIETALNGAVAEVNKTKYDETVTNLETAFNNDSSATTVASVLTTDEAAAKEKTENTNFKNDGAKGEDSLAFGWKATTGIRKSDNTISTASTDATKPNNVGDDGVGYHAVAMGYETQASGSRSVSIGSSGKGRNNADLSAPLVDRANSAEAEDSIAIGTANQVLGKSSIAIGVGHYISGNKSGAFGDPSFIDADSSFAIGNDNTITGTGVSNSFILGNSNKISVSNTLVLGNNVTASQANSVFLGNRSYYVAGVGDNAYSKGLGGDPYTSATIGGKTFNFFGGAAEGTAGGVAGVVSIASTSTAGVFQTRRLQGVSAGLIGEHSTDAINGSQLYSVITGLQSEISNAGVNWVNINSDADNTPTNPDNYDGSDERTGAIGTNSIAIGKNATANSASSVAIGSGSTADAVHSDGPWAIGNGSAAALVVQDTAKIAELQKAANDAATLYTTKNLEYDRMQDKTTPEAMALHDEIFGADGSGETSGLKYEATKAREAYRTAQTEYQKRSVFAVGSAGAERQIQHVAAGVISATSTDAINGSQLFATNTVLSKLVDKVGDGPINGVDGASGKDGQTIAGTPGTPGAAGAQGVPGDSGVGGKDGVDGTPGLVGPAGRDGLNGTPMDTKIQGLRDGVAGTVVYTDTSGNRVLVENGVYYNKDLVKDKVKADNGLWYDAANVNPDGSLKNPADASGSTLAELNTAAGGNKTLASDKVVLSAVNPDGKTVAPVSLGNLASALGITPASYASAPITKQAADNALGAPAGADPTTNPATGLFAMKGAELNRAATAADLQALAVAGVNFGADSGDVQNIVLGGQFNIKGDGAGASGTNKYIQTTTTDKGVKVSLTEDAKTKLDNAASTTDLAGKANVALDNITADGKGVITGLVDVVESTTKPSSALDITSATDANGKKTFTVALDDAQLKAITGTTNLATEYAKVDASNIGTNVDKWNQALGAITFGGDAGTATAQKLGTSLNIQGGAKTGLSTGNNIGVTASTNQLLIQLAQDLTNLKSATFSNDGAGAEPTTVINGSGVTITPESGHAVSLTTAGLDNGGNKITHVENGEANDDAATVGQVDSKITDAKTALTDLGFKFAGNNAGNQTLKLGEKLSVIGANNAENIKVTSSAGQLSLDLSEAVKTTLGKVDGAAALTDNTIALAGNTGETTAQALSTEKIKFNIQGADSGKDISANATEDTVTLTLKKAASITNTGDDVAKVVTSQQVYNAITGAKTTVKLATGEDSLVLTKAATTSDLDPNAYTLSLDKTKLKESLAGEFALLDASNLTEDADITAWKNKLGLTGIASADAGIVFKGWKDTTSGQTIKLNQTLNITDTYSQIEASTSTAGLNLSLSKAVRDALAKIPTGEETIAKGSQTFALKDTAGNKTDTQSFDKEDGLVFGVIGDNTTITTEKTTDSIKVSVKNGGISTTQLANGAVTSDKIGTGEVKTGNIADASVTEAKLESTLSGKINASYALLDNKIQLGADTGNTNEQPLNLESIKFNIKGDGDITTSASNTADLTLSLNKATGVFNSTHADANKVVKSVDVYNALVAAKPTIKAATVADSTNEPWAFTNPGDNLIKVKRTAGNGYNGDTWSLALTKADLKAALDSEYAAASLGDIKFVDDKYATKQVDHNETISGVTYNIYKATDGTLRYYNTSDEKYYKPTIAGLELVNTTDSAGAGYENSGSYERDKVTEKDPANPTFTAKSITKGLKFVGDGFITVEYAADSYTGSDVTDVPKLVIKTTDAVQNALNAIAAGTFSNTELHYKTNGDNPRSVMSQVGFDFRGEGSPTNPANQNIVVNDNATDGVIDFTLNPQLQNIQSIGSGSRAVTDDATEARLSFYNKGDATVTADGSDTSPIIKANSAKLTGLKDAVIKSGSTDAVTGGQLADLLGINSDQHNSFGDRITALENGAKGTVVYTKDDGTVLAKGADGKFYAPNDIKGLTYVVPNESGTGGAWYNTSEITRKADGTYDVTGATAATAPTAATTNPILSLVGTDGTTTPIKLANLMSALGINPIASAADTTKDEKVALNNKAISTEQAQTVIGNIDTVNNTKSGIYALTGATLTRAATLADLQALAVAGFDILGNQDGTVADNRIHKELGSTIKIEGKSGALYNSTGYEAANYFADNLITYNDDGTLRIEMLKKPLFEALKLQEAGSDKPVVTFTPGGTATAPTLTLDAGDGTTATPVQLKGIAKGSDNTDAVNMEQLKEVKNAIGMNGTDGVNGVDGAGGPAGKDGTNGQSILNKIQALRDGTAGPVVYTDKTGTRVISEDGTYYYPEGLVSDKKKANDGLWYESGFVAADGTLNENALATAGYTKNTEGKWVKDGAVLEGKTLAGLADAADKDALESTDVILSTVNANGKTTTPITLANLTGAFGITVTNPNKTVTEATASDAQTKVQDLLKGETSAANSKDGVKALDMSRVATAADLQVLARAGLVFSGNNSTTKVDRALSQELAITGYTTDAAAFTELANAAANNIFVEGAAGTDTTAGTLTLKLAKDLVNITSIGAGAAADTANAARISFTNGDATTKPQISMNNAKVTNVAPGTIGANSKDAVNGAQLESIRSILGGSDYKVDATTGLVSAPATKTADADGNEGGIGGTGQTTIDAAINELRTTAQSAAAGKLLFKTEATAGAATNVTIEKTLGQTLDVTTADATVNGTTYQGDNIIVVNDGGKLNIALNQAKDAATIKNTNTFGGDEGGLVTGKILKDYIAASAGFNYKAGADTAFKQTSHEKGFTFLSGNDNITATSAADGVITYTMADTLTGITSIEGSVTKDSGNTAAKITLKESSGANGTPSVTLNNAKIDGLAKGTANGDAVEFSQLSALASTLGATVGNDGTVTGPTFNTIVKGGSTEAPADTKDAIDDLITAVNKGIKFGANKGTAATKYLGDTLAIKAADVTNTATGATDIATQFLGKNLLTGIDKSTGGVLIGFSDKPEFSALTLKDTADTTKPAVTLTPGGTADAPTLTLGSGTNNATPVEIKGVAKGTGNDSAVNKAQLDELAAKIGVPINGTDGTDGINGVDGYNGTGERGIAGTDGSKGVPGKDGAAGVNGQKGPAGKDGLSGTTVVNKVQGLRDGIAGTVVYTEADGSRVLVENGTYYKADLVSGKEKANDGKWYDADDVDAYGNVAAGKESTGKTLAELSNASTLDNKGVVAPEKVILSAVDPNGKTATPVTLANLVGAFGVDIDSTNKQLANATATKTGAQAKVEKLLEAKNADGTILDMTRVATAADLYVLAQAGLDFVGNDDKTVHRALSQTLSIKGEGTPAADFASAENNIKVIQNTAKDGLTIQLADKLVNMTSIAGKTAADKPTAATITFGDPVATGGTPTISMNDARLTNVADGKDGKDAVNVNQLKAVADQIGVPVNAKDGINGVDGTNGTTKVEYADGKGVPGTNGKAGTNGQTGPAGKDGLNGTTLVNKVQGLRDGVAGTVVYTDKSGNRVLVENGNYYKPALVTGMEKANDGLWYAKDLVKADGSINEEALKAKEDAIDADTSLKPEQKAAAKAALKGKTLAALAGTDKTNVVEAKEVMLSAVNPNGDTNAPTTLANVKSALDLTGNATNTTASAGKDKAPDAIEADAAQKVIAGDSKDGKGGLLTKSGAVLNRVTTLGDLQALAQAGLDFKGSLQATDVAAAGTTIHRPVGTGISIIGAKDKTAGLGQVGDYDNGKNLATVVNKDTNEIQVVMKKQPTFEAVKLNDGKDGSTTTIIKTESDGDVVFGKDGKNGADGKVVISGIKDGDTDDSAVTKGALDDLKEKLGFKDGANGHAGNDGVDGGSVVDKVEALRDGTAGPVVYTNKDGDRVTKLGDTFYKLADVQALEKAGAEYRDGKWYEKGTDTVITANADGAGAAKALADLDANKPKANEIKLSLVSSSDNTKTATKLSNVANGDVSQKSTDAVNGSQLYSVQTGLQDQVNDLKQNSLSAVNLVGNKEADGKGKLQGSNNTLTVKGEGDGLSNADKTAANNIYVVADGNNNMTVKLAANLENLQSATFTTPDKDATDKSGFKVDADGVQFTKVDGTKDSSAPSITKDGIDAGDKKITNVAAGTISATSEDAINGSQLAKLIGDVAFNDDGTVKADDPNDADGDGNKGGIGGTGKTTINEAINEVRQTAGATTVKAGKNIKVTPDTEGAK</sequence>
<organism evidence="5 6">
    <name type="scientific">Pelistega europaea</name>
    <dbReference type="NCBI Taxonomy" id="106147"/>
    <lineage>
        <taxon>Bacteria</taxon>
        <taxon>Pseudomonadati</taxon>
        <taxon>Pseudomonadota</taxon>
        <taxon>Betaproteobacteria</taxon>
        <taxon>Burkholderiales</taxon>
        <taxon>Alcaligenaceae</taxon>
        <taxon>Pelistega</taxon>
    </lineage>
</organism>
<feature type="domain" description="Trimeric autotransporter adhesin YadA-like head" evidence="2">
    <location>
        <begin position="396"/>
        <end position="421"/>
    </location>
</feature>
<feature type="region of interest" description="Disordered" evidence="1">
    <location>
        <begin position="1397"/>
        <end position="1459"/>
    </location>
</feature>
<comment type="caution">
    <text evidence="5">The sequence shown here is derived from an EMBL/GenBank/DDBJ whole genome shotgun (WGS) entry which is preliminary data.</text>
</comment>
<evidence type="ECO:0000259" key="3">
    <source>
        <dbReference type="Pfam" id="PF05662"/>
    </source>
</evidence>
<dbReference type="Gene3D" id="1.20.5.170">
    <property type="match status" value="1"/>
</dbReference>
<feature type="region of interest" description="Disordered" evidence="1">
    <location>
        <begin position="4236"/>
        <end position="4263"/>
    </location>
</feature>
<dbReference type="Gene3D" id="2.150.10.10">
    <property type="entry name" value="Serralysin-like metalloprotease, C-terminal"/>
    <property type="match status" value="9"/>
</dbReference>
<feature type="region of interest" description="Disordered" evidence="1">
    <location>
        <begin position="4928"/>
        <end position="4950"/>
    </location>
</feature>
<dbReference type="Pfam" id="PF05658">
    <property type="entry name" value="YadA_head"/>
    <property type="match status" value="11"/>
</dbReference>
<dbReference type="PANTHER" id="PTHR24637:SF416">
    <property type="entry name" value="NEMATODE CUTICLE COLLAGEN N-TERMINAL DOMAIN-CONTAINING PROTEIN"/>
    <property type="match status" value="1"/>
</dbReference>
<feature type="domain" description="Trimeric autotransporter adhesin YadA-like head" evidence="2">
    <location>
        <begin position="517"/>
        <end position="540"/>
    </location>
</feature>
<feature type="domain" description="Trimeric autotransporter adhesin YadA-like stalk" evidence="3">
    <location>
        <begin position="4186"/>
        <end position="4222"/>
    </location>
</feature>
<dbReference type="InterPro" id="IPR011049">
    <property type="entry name" value="Serralysin-like_metalloprot_C"/>
</dbReference>
<feature type="non-terminal residue" evidence="5">
    <location>
        <position position="4985"/>
    </location>
</feature>
<dbReference type="Gene3D" id="2.20.70.140">
    <property type="match status" value="2"/>
</dbReference>
<feature type="domain" description="Trimeric autotransporter adhesin YadA-like stalk" evidence="3">
    <location>
        <begin position="1354"/>
        <end position="1394"/>
    </location>
</feature>
<dbReference type="CDD" id="cd12820">
    <property type="entry name" value="LbR_YadA-like"/>
    <property type="match status" value="3"/>
</dbReference>
<evidence type="ECO:0000259" key="2">
    <source>
        <dbReference type="Pfam" id="PF05658"/>
    </source>
</evidence>
<dbReference type="SUPFAM" id="SSF101967">
    <property type="entry name" value="Adhesin YadA, collagen-binding domain"/>
    <property type="match status" value="8"/>
</dbReference>
<feature type="domain" description="Trimeric autotransporter adhesin YadA-like head" evidence="2">
    <location>
        <begin position="943"/>
        <end position="965"/>
    </location>
</feature>
<feature type="compositionally biased region" description="Low complexity" evidence="1">
    <location>
        <begin position="1406"/>
        <end position="1425"/>
    </location>
</feature>
<dbReference type="GO" id="GO:0019867">
    <property type="term" value="C:outer membrane"/>
    <property type="evidence" value="ECO:0007669"/>
    <property type="project" value="InterPro"/>
</dbReference>
<dbReference type="Proteomes" id="UP000541421">
    <property type="component" value="Unassembled WGS sequence"/>
</dbReference>
<feature type="region of interest" description="Disordered" evidence="1">
    <location>
        <begin position="2515"/>
        <end position="2534"/>
    </location>
</feature>
<feature type="domain" description="Trimeric autotransporter adhesin YadA-like stalk" evidence="3">
    <location>
        <begin position="715"/>
        <end position="750"/>
    </location>
</feature>